<dbReference type="PANTHER" id="PTHR41299:SF1">
    <property type="entry name" value="THIAMINE PYROPHOSPHOKINASE"/>
    <property type="match status" value="1"/>
</dbReference>
<reference evidence="7 8" key="1">
    <citation type="submission" date="2020-08" db="EMBL/GenBank/DDBJ databases">
        <title>Genome public.</title>
        <authorList>
            <person name="Liu C."/>
            <person name="Sun Q."/>
        </authorList>
    </citation>
    <scope>NUCLEOTIDE SEQUENCE [LARGE SCALE GENOMIC DNA]</scope>
    <source>
        <strain evidence="7 8">BX10</strain>
    </source>
</reference>
<comment type="caution">
    <text evidence="7">The sequence shown here is derived from an EMBL/GenBank/DDBJ whole genome shotgun (WGS) entry which is preliminary data.</text>
</comment>
<dbReference type="Gene3D" id="3.40.50.10240">
    <property type="entry name" value="Thiamin pyrophosphokinase, catalytic domain"/>
    <property type="match status" value="1"/>
</dbReference>
<organism evidence="7 8">
    <name type="scientific">Enterocloster hominis</name>
    <name type="common">ex Liu et al. 2021</name>
    <dbReference type="NCBI Taxonomy" id="2763663"/>
    <lineage>
        <taxon>Bacteria</taxon>
        <taxon>Bacillati</taxon>
        <taxon>Bacillota</taxon>
        <taxon>Clostridia</taxon>
        <taxon>Lachnospirales</taxon>
        <taxon>Lachnospiraceae</taxon>
        <taxon>Enterocloster</taxon>
    </lineage>
</organism>
<evidence type="ECO:0000256" key="5">
    <source>
        <dbReference type="NCBIfam" id="TIGR01378"/>
    </source>
</evidence>
<keyword evidence="1 7" id="KW-0808">Transferase</keyword>
<gene>
    <name evidence="7" type="ORF">H8708_07060</name>
</gene>
<keyword evidence="8" id="KW-1185">Reference proteome</keyword>
<dbReference type="InterPro" id="IPR036371">
    <property type="entry name" value="TPK_B1-bd_sf"/>
</dbReference>
<dbReference type="EC" id="2.7.6.2" evidence="5"/>
<dbReference type="GO" id="GO:0004788">
    <property type="term" value="F:thiamine diphosphokinase activity"/>
    <property type="evidence" value="ECO:0007669"/>
    <property type="project" value="UniProtKB-EC"/>
</dbReference>
<evidence type="ECO:0000259" key="6">
    <source>
        <dbReference type="SMART" id="SM00983"/>
    </source>
</evidence>
<dbReference type="RefSeq" id="WP_262427410.1">
    <property type="nucleotide sequence ID" value="NZ_JACRTJ010000015.1"/>
</dbReference>
<dbReference type="InterPro" id="IPR007371">
    <property type="entry name" value="TPK_catalytic"/>
</dbReference>
<dbReference type="SUPFAM" id="SSF63862">
    <property type="entry name" value="Thiamin pyrophosphokinase, substrate-binding domain"/>
    <property type="match status" value="1"/>
</dbReference>
<evidence type="ECO:0000313" key="7">
    <source>
        <dbReference type="EMBL" id="MBC8598989.1"/>
    </source>
</evidence>
<protein>
    <recommendedName>
        <fullName evidence="5">Thiamine diphosphokinase</fullName>
        <ecNumber evidence="5">2.7.6.2</ecNumber>
    </recommendedName>
</protein>
<evidence type="ECO:0000256" key="1">
    <source>
        <dbReference type="ARBA" id="ARBA00022679"/>
    </source>
</evidence>
<dbReference type="InterPro" id="IPR007373">
    <property type="entry name" value="Thiamin_PyroPKinase_B1-bd"/>
</dbReference>
<dbReference type="Proteomes" id="UP000647491">
    <property type="component" value="Unassembled WGS sequence"/>
</dbReference>
<dbReference type="PANTHER" id="PTHR41299">
    <property type="entry name" value="THIAMINE PYROPHOSPHOKINASE"/>
    <property type="match status" value="1"/>
</dbReference>
<dbReference type="InterPro" id="IPR036759">
    <property type="entry name" value="TPK_catalytic_sf"/>
</dbReference>
<feature type="domain" description="Thiamin pyrophosphokinase thiamin-binding" evidence="6">
    <location>
        <begin position="152"/>
        <end position="216"/>
    </location>
</feature>
<keyword evidence="2" id="KW-0547">Nucleotide-binding</keyword>
<sequence>MKRCLMVTGGPLDLSFGIRFLLGRTYDLVIAVDAGLAACEALGLCPDLLVGDFDTLGRERLLEYQERSGVRADVHQPEKDETDTELAFRDALEAGCVLVDMLGATGGRLDHELSNIQLLAQGRKKGLRVTIYDAFNKIFLADAELDPQVVFEREDLYGRYVSFLPVTETVKGITLTGFKYPLKEKDISILENPSLCISNEVLEEKAVLTFRSGLLLCVESRDRETGLV</sequence>
<evidence type="ECO:0000256" key="4">
    <source>
        <dbReference type="ARBA" id="ARBA00022840"/>
    </source>
</evidence>
<evidence type="ECO:0000256" key="2">
    <source>
        <dbReference type="ARBA" id="ARBA00022741"/>
    </source>
</evidence>
<dbReference type="SMART" id="SM00983">
    <property type="entry name" value="TPK_B1_binding"/>
    <property type="match status" value="1"/>
</dbReference>
<dbReference type="NCBIfam" id="TIGR01378">
    <property type="entry name" value="thi_PPkinase"/>
    <property type="match status" value="1"/>
</dbReference>
<proteinExistence type="predicted"/>
<keyword evidence="4" id="KW-0067">ATP-binding</keyword>
<dbReference type="Pfam" id="PF04265">
    <property type="entry name" value="TPK_B1_binding"/>
    <property type="match status" value="1"/>
</dbReference>
<evidence type="ECO:0000313" key="8">
    <source>
        <dbReference type="Proteomes" id="UP000647491"/>
    </source>
</evidence>
<dbReference type="CDD" id="cd07995">
    <property type="entry name" value="TPK"/>
    <property type="match status" value="1"/>
</dbReference>
<keyword evidence="3" id="KW-0418">Kinase</keyword>
<evidence type="ECO:0000256" key="3">
    <source>
        <dbReference type="ARBA" id="ARBA00022777"/>
    </source>
</evidence>
<dbReference type="Pfam" id="PF04263">
    <property type="entry name" value="TPK_catalytic"/>
    <property type="match status" value="1"/>
</dbReference>
<dbReference type="SUPFAM" id="SSF63999">
    <property type="entry name" value="Thiamin pyrophosphokinase, catalytic domain"/>
    <property type="match status" value="1"/>
</dbReference>
<dbReference type="EMBL" id="JACRTJ010000015">
    <property type="protein sequence ID" value="MBC8598989.1"/>
    <property type="molecule type" value="Genomic_DNA"/>
</dbReference>
<accession>A0ABR7NSY7</accession>
<dbReference type="InterPro" id="IPR053149">
    <property type="entry name" value="TPK"/>
</dbReference>
<dbReference type="InterPro" id="IPR006282">
    <property type="entry name" value="Thi_PPkinase"/>
</dbReference>
<name>A0ABR7NSY7_9FIRM</name>